<dbReference type="EMBL" id="JANUGW010000026">
    <property type="protein sequence ID" value="MCS0584895.1"/>
    <property type="molecule type" value="Genomic_DNA"/>
</dbReference>
<dbReference type="RefSeq" id="WP_258819441.1">
    <property type="nucleotide sequence ID" value="NZ_JANUGW010000026.1"/>
</dbReference>
<sequence length="140" mass="15595">MRSTLLLLTPLLLLAGCVNESASYTIDGNDHALTVVVTQDYFWSKQVGLRVIASRLPDCQRQFNLGKTPLADLNVELFSTGDETFLLRSGDEMWQVETRDCRQLPEPSDNVQAQPIGVFHMDAKKRLVFEPAEGSVANGR</sequence>
<dbReference type="PROSITE" id="PS51257">
    <property type="entry name" value="PROKAR_LIPOPROTEIN"/>
    <property type="match status" value="1"/>
</dbReference>
<feature type="signal peptide" evidence="1">
    <location>
        <begin position="1"/>
        <end position="22"/>
    </location>
</feature>
<dbReference type="Proteomes" id="UP001204151">
    <property type="component" value="Unassembled WGS sequence"/>
</dbReference>
<proteinExistence type="predicted"/>
<reference evidence="2 3" key="1">
    <citation type="submission" date="2022-08" db="EMBL/GenBank/DDBJ databases">
        <title>Reclassification of Massilia species as members of the genera Telluria, Duganella, Pseudoduganella, Mokoshia gen. nov. and Zemynaea gen. nov. using orthogonal and non-orthogonal genome-based approaches.</title>
        <authorList>
            <person name="Bowman J.P."/>
        </authorList>
    </citation>
    <scope>NUCLEOTIDE SEQUENCE [LARGE SCALE GENOMIC DNA]</scope>
    <source>
        <strain evidence="2 3">JCM 31316</strain>
    </source>
</reference>
<name>A0ABT1ZY86_9BURK</name>
<evidence type="ECO:0000313" key="3">
    <source>
        <dbReference type="Proteomes" id="UP001204151"/>
    </source>
</evidence>
<accession>A0ABT1ZY86</accession>
<keyword evidence="3" id="KW-1185">Reference proteome</keyword>
<keyword evidence="1" id="KW-0732">Signal</keyword>
<evidence type="ECO:0000313" key="2">
    <source>
        <dbReference type="EMBL" id="MCS0584895.1"/>
    </source>
</evidence>
<comment type="caution">
    <text evidence="2">The sequence shown here is derived from an EMBL/GenBank/DDBJ whole genome shotgun (WGS) entry which is preliminary data.</text>
</comment>
<protein>
    <recommendedName>
        <fullName evidence="4">Lipoprotein</fullName>
    </recommendedName>
</protein>
<evidence type="ECO:0000256" key="1">
    <source>
        <dbReference type="SAM" id="SignalP"/>
    </source>
</evidence>
<gene>
    <name evidence="2" type="ORF">NX784_25230</name>
</gene>
<evidence type="ECO:0008006" key="4">
    <source>
        <dbReference type="Google" id="ProtNLM"/>
    </source>
</evidence>
<feature type="chain" id="PRO_5045406003" description="Lipoprotein" evidence="1">
    <location>
        <begin position="23"/>
        <end position="140"/>
    </location>
</feature>
<organism evidence="2 3">
    <name type="scientific">Massilia pinisoli</name>
    <dbReference type="NCBI Taxonomy" id="1772194"/>
    <lineage>
        <taxon>Bacteria</taxon>
        <taxon>Pseudomonadati</taxon>
        <taxon>Pseudomonadota</taxon>
        <taxon>Betaproteobacteria</taxon>
        <taxon>Burkholderiales</taxon>
        <taxon>Oxalobacteraceae</taxon>
        <taxon>Telluria group</taxon>
        <taxon>Massilia</taxon>
    </lineage>
</organism>